<dbReference type="GO" id="GO:0004674">
    <property type="term" value="F:protein serine/threonine kinase activity"/>
    <property type="evidence" value="ECO:0007669"/>
    <property type="project" value="UniProtKB-KW"/>
</dbReference>
<keyword evidence="14" id="KW-1185">Reference proteome</keyword>
<feature type="compositionally biased region" description="Basic and acidic residues" evidence="11">
    <location>
        <begin position="594"/>
        <end position="616"/>
    </location>
</feature>
<feature type="compositionally biased region" description="Low complexity" evidence="11">
    <location>
        <begin position="472"/>
        <end position="487"/>
    </location>
</feature>
<keyword evidence="7" id="KW-0418">Kinase</keyword>
<feature type="compositionally biased region" description="Low complexity" evidence="11">
    <location>
        <begin position="619"/>
        <end position="632"/>
    </location>
</feature>
<evidence type="ECO:0000256" key="9">
    <source>
        <dbReference type="ARBA" id="ARBA00023136"/>
    </source>
</evidence>
<dbReference type="PROSITE" id="PS00108">
    <property type="entry name" value="PROTEIN_KINASE_ST"/>
    <property type="match status" value="1"/>
</dbReference>
<dbReference type="FunFam" id="3.30.200.20:FF:000266">
    <property type="entry name" value="probable serine/threonine-protein kinase RLCKVII"/>
    <property type="match status" value="1"/>
</dbReference>
<gene>
    <name evidence="13" type="ORF">ACJIZ3_023078</name>
</gene>
<keyword evidence="3" id="KW-1003">Cell membrane</keyword>
<dbReference type="FunFam" id="1.10.510.10:FF:000032">
    <property type="entry name" value="Serine/threonine-protein kinase PBS1"/>
    <property type="match status" value="1"/>
</dbReference>
<evidence type="ECO:0000256" key="7">
    <source>
        <dbReference type="ARBA" id="ARBA00022777"/>
    </source>
</evidence>
<evidence type="ECO:0000256" key="5">
    <source>
        <dbReference type="ARBA" id="ARBA00022679"/>
    </source>
</evidence>
<dbReference type="PROSITE" id="PS50011">
    <property type="entry name" value="PROTEIN_KINASE_DOM"/>
    <property type="match status" value="1"/>
</dbReference>
<keyword evidence="4" id="KW-0723">Serine/threonine-protein kinase</keyword>
<dbReference type="GO" id="GO:0010183">
    <property type="term" value="P:pollen tube guidance"/>
    <property type="evidence" value="ECO:0007669"/>
    <property type="project" value="UniProtKB-ARBA"/>
</dbReference>
<comment type="subcellular location">
    <subcellularLocation>
        <location evidence="1">Cell membrane</location>
        <topology evidence="1">Lipid-anchor</topology>
    </subcellularLocation>
</comment>
<dbReference type="EMBL" id="JBJXBP010000003">
    <property type="protein sequence ID" value="KAL3838487.1"/>
    <property type="molecule type" value="Genomic_DNA"/>
</dbReference>
<keyword evidence="6" id="KW-0547">Nucleotide-binding</keyword>
<dbReference type="SMART" id="SM00220">
    <property type="entry name" value="S_TKc"/>
    <property type="match status" value="1"/>
</dbReference>
<feature type="compositionally biased region" description="Basic and acidic residues" evidence="11">
    <location>
        <begin position="452"/>
        <end position="463"/>
    </location>
</feature>
<dbReference type="SUPFAM" id="SSF56112">
    <property type="entry name" value="Protein kinase-like (PK-like)"/>
    <property type="match status" value="1"/>
</dbReference>
<evidence type="ECO:0000256" key="8">
    <source>
        <dbReference type="ARBA" id="ARBA00022840"/>
    </source>
</evidence>
<feature type="region of interest" description="Disordered" evidence="11">
    <location>
        <begin position="28"/>
        <end position="59"/>
    </location>
</feature>
<dbReference type="PANTHER" id="PTHR47985:SF17">
    <property type="entry name" value="SERINE_THREONINE-PROTEIN KINASE CDL1-LIKE"/>
    <property type="match status" value="1"/>
</dbReference>
<feature type="compositionally biased region" description="Low complexity" evidence="11">
    <location>
        <begin position="533"/>
        <end position="552"/>
    </location>
</feature>
<name>A0ABD3TN26_9LAMI</name>
<keyword evidence="8" id="KW-0067">ATP-binding</keyword>
<comment type="caution">
    <text evidence="13">The sequence shown here is derived from an EMBL/GenBank/DDBJ whole genome shotgun (WGS) entry which is preliminary data.</text>
</comment>
<dbReference type="GO" id="GO:0090404">
    <property type="term" value="C:pollen tube tip"/>
    <property type="evidence" value="ECO:0007669"/>
    <property type="project" value="UniProtKB-ARBA"/>
</dbReference>
<dbReference type="Proteomes" id="UP001634393">
    <property type="component" value="Unassembled WGS sequence"/>
</dbReference>
<dbReference type="GO" id="GO:0005524">
    <property type="term" value="F:ATP binding"/>
    <property type="evidence" value="ECO:0007669"/>
    <property type="project" value="UniProtKB-KW"/>
</dbReference>
<feature type="domain" description="Protein kinase" evidence="12">
    <location>
        <begin position="78"/>
        <end position="355"/>
    </location>
</feature>
<reference evidence="13 14" key="1">
    <citation type="submission" date="2024-12" db="EMBL/GenBank/DDBJ databases">
        <title>The unique morphological basis and parallel evolutionary history of personate flowers in Penstemon.</title>
        <authorList>
            <person name="Depatie T.H."/>
            <person name="Wessinger C.A."/>
        </authorList>
    </citation>
    <scope>NUCLEOTIDE SEQUENCE [LARGE SCALE GENOMIC DNA]</scope>
    <source>
        <strain evidence="13">WTNN_2</strain>
        <tissue evidence="13">Leaf</tissue>
    </source>
</reference>
<dbReference type="CDD" id="cd14066">
    <property type="entry name" value="STKc_IRAK"/>
    <property type="match status" value="1"/>
</dbReference>
<organism evidence="13 14">
    <name type="scientific">Penstemon smallii</name>
    <dbReference type="NCBI Taxonomy" id="265156"/>
    <lineage>
        <taxon>Eukaryota</taxon>
        <taxon>Viridiplantae</taxon>
        <taxon>Streptophyta</taxon>
        <taxon>Embryophyta</taxon>
        <taxon>Tracheophyta</taxon>
        <taxon>Spermatophyta</taxon>
        <taxon>Magnoliopsida</taxon>
        <taxon>eudicotyledons</taxon>
        <taxon>Gunneridae</taxon>
        <taxon>Pentapetalae</taxon>
        <taxon>asterids</taxon>
        <taxon>lamiids</taxon>
        <taxon>Lamiales</taxon>
        <taxon>Plantaginaceae</taxon>
        <taxon>Cheloneae</taxon>
        <taxon>Penstemon</taxon>
    </lineage>
</organism>
<dbReference type="Gene3D" id="1.10.510.10">
    <property type="entry name" value="Transferase(Phosphotransferase) domain 1"/>
    <property type="match status" value="1"/>
</dbReference>
<dbReference type="InterPro" id="IPR008271">
    <property type="entry name" value="Ser/Thr_kinase_AS"/>
</dbReference>
<feature type="compositionally biased region" description="Acidic residues" evidence="11">
    <location>
        <begin position="418"/>
        <end position="435"/>
    </location>
</feature>
<feature type="compositionally biased region" description="Low complexity" evidence="11">
    <location>
        <begin position="572"/>
        <end position="593"/>
    </location>
</feature>
<evidence type="ECO:0000256" key="1">
    <source>
        <dbReference type="ARBA" id="ARBA00004193"/>
    </source>
</evidence>
<dbReference type="Gene3D" id="3.30.200.20">
    <property type="entry name" value="Phosphorylase Kinase, domain 1"/>
    <property type="match status" value="1"/>
</dbReference>
<dbReference type="PANTHER" id="PTHR47985">
    <property type="entry name" value="OS07G0668900 PROTEIN"/>
    <property type="match status" value="1"/>
</dbReference>
<evidence type="ECO:0000256" key="2">
    <source>
        <dbReference type="ARBA" id="ARBA00008684"/>
    </source>
</evidence>
<keyword evidence="9" id="KW-0472">Membrane</keyword>
<keyword evidence="10" id="KW-0449">Lipoprotein</keyword>
<comment type="similarity">
    <text evidence="2">Belongs to the protein kinase superfamily. Ser/Thr protein kinase family.</text>
</comment>
<evidence type="ECO:0000256" key="3">
    <source>
        <dbReference type="ARBA" id="ARBA00022475"/>
    </source>
</evidence>
<dbReference type="InterPro" id="IPR011009">
    <property type="entry name" value="Kinase-like_dom_sf"/>
</dbReference>
<evidence type="ECO:0000256" key="11">
    <source>
        <dbReference type="SAM" id="MobiDB-lite"/>
    </source>
</evidence>
<evidence type="ECO:0000259" key="12">
    <source>
        <dbReference type="PROSITE" id="PS50011"/>
    </source>
</evidence>
<protein>
    <recommendedName>
        <fullName evidence="12">Protein kinase domain-containing protein</fullName>
    </recommendedName>
</protein>
<sequence>MNCFPCFTKKESNDNVDDNLPVAQVKDITSQPPPVHNIKKETPSADASNKAEAYGAEDGNGSAKTFTFRELASATKNFRQECLVGEGGFGRVFRGTLQSSGQIVAVRQLDRSGTQGSKDFLVEVMMLSLLHHPNLVDLIGYCADGDQRLLVYEYMPSGSLRNHLFDLPADKKPLDWSARMKIASGIAEGLEYLHEKANPPIIYRDLKSSNILLDERNNPRLSEYGLAKLVQSGNTMHITPRVLAAYGYSAPEFERHGELTLKSDVYSFGVVLLELITGRRALDTTRPTDEQNLVTWAQPIFREPSRFPDMADPLLKSGFPVTSLNQAVGIAAMCLQEEPSVRPLISDVVAALSFLALAPPEAPIPARLVPILSARVEPSSVHLDHHRSTNKGNVSSHKNEESSDSEDEEDRKIYPNELENDEEEEEDDGSSDYESSDSSVSSHHEKHNSGRKLKDSEKCESSSKRKSKRKSFSSSSSSSRHSSIGSRDFSLGFSLRCDSSYPERKLGSNSRQDVIQESEEYDGSSSDDESSGDENSIGSGSISRSRSHNNGRASMNSRSESNISLHNESLASNISRYSSKNSSGSKSRQSSNVKSEDGDISTRRFDNVELSMRSDDGSEVVYSRNSSNVSSENGDHNGLIH</sequence>
<evidence type="ECO:0000313" key="13">
    <source>
        <dbReference type="EMBL" id="KAL3838487.1"/>
    </source>
</evidence>
<dbReference type="Pfam" id="PF00069">
    <property type="entry name" value="Pkinase"/>
    <property type="match status" value="1"/>
</dbReference>
<evidence type="ECO:0000313" key="14">
    <source>
        <dbReference type="Proteomes" id="UP001634393"/>
    </source>
</evidence>
<evidence type="ECO:0000256" key="4">
    <source>
        <dbReference type="ARBA" id="ARBA00022527"/>
    </source>
</evidence>
<feature type="compositionally biased region" description="Polar residues" evidence="11">
    <location>
        <begin position="553"/>
        <end position="571"/>
    </location>
</feature>
<feature type="compositionally biased region" description="Acidic residues" evidence="11">
    <location>
        <begin position="516"/>
        <end position="532"/>
    </location>
</feature>
<evidence type="ECO:0000256" key="10">
    <source>
        <dbReference type="ARBA" id="ARBA00023288"/>
    </source>
</evidence>
<proteinExistence type="inferred from homology"/>
<evidence type="ECO:0000256" key="6">
    <source>
        <dbReference type="ARBA" id="ARBA00022741"/>
    </source>
</evidence>
<accession>A0ABD3TN26</accession>
<dbReference type="AlphaFoldDB" id="A0ABD3TN26"/>
<feature type="region of interest" description="Disordered" evidence="11">
    <location>
        <begin position="380"/>
        <end position="641"/>
    </location>
</feature>
<dbReference type="GO" id="GO:0005886">
    <property type="term" value="C:plasma membrane"/>
    <property type="evidence" value="ECO:0007669"/>
    <property type="project" value="UniProtKB-SubCell"/>
</dbReference>
<dbReference type="InterPro" id="IPR000719">
    <property type="entry name" value="Prot_kinase_dom"/>
</dbReference>
<keyword evidence="5" id="KW-0808">Transferase</keyword>